<keyword evidence="2" id="KW-1185">Reference proteome</keyword>
<protein>
    <recommendedName>
        <fullName evidence="3">CxC3 like cysteine cluster domain-containing protein</fullName>
    </recommendedName>
</protein>
<dbReference type="PANTHER" id="PTHR33104">
    <property type="entry name" value="SI:DKEY-29D5.2"/>
    <property type="match status" value="1"/>
</dbReference>
<dbReference type="InterPro" id="IPR040521">
    <property type="entry name" value="KDZ"/>
</dbReference>
<dbReference type="Proteomes" id="UP001234178">
    <property type="component" value="Unassembled WGS sequence"/>
</dbReference>
<sequence>MKCGLSDLFPGVRFVGDSELALHAEKINKVKPKIGKVEKDTCGGAAYKAGKSDAIGRKGLSETGGVFCTCRHGYLLRAVDMLKGETYRHVHYLHDFAYRSGCKFLCYDVVCKYWSFAADISEELEEFKCHTNNMQPFLSRWHRKTHAWYCQFFFSGHWLKGACLTTGETTEQTNSKMARYSSITKHMGRSNRRDHLTLAMVYANTEKEERMPKLLKNLLKSAEESSVRYEREFQRLINKWKDKLLLLQNSIDDKLKEINEIVKSGSPTQESLACSQKLKESYDMAN</sequence>
<accession>A0ABR0A8S0</accession>
<gene>
    <name evidence="1" type="ORF">OUZ56_003443</name>
</gene>
<evidence type="ECO:0000313" key="2">
    <source>
        <dbReference type="Proteomes" id="UP001234178"/>
    </source>
</evidence>
<reference evidence="1 2" key="1">
    <citation type="journal article" date="2023" name="Nucleic Acids Res.">
        <title>The hologenome of Daphnia magna reveals possible DNA methylation and microbiome-mediated evolution of the host genome.</title>
        <authorList>
            <person name="Chaturvedi A."/>
            <person name="Li X."/>
            <person name="Dhandapani V."/>
            <person name="Marshall H."/>
            <person name="Kissane S."/>
            <person name="Cuenca-Cambronero M."/>
            <person name="Asole G."/>
            <person name="Calvet F."/>
            <person name="Ruiz-Romero M."/>
            <person name="Marangio P."/>
            <person name="Guigo R."/>
            <person name="Rago D."/>
            <person name="Mirbahai L."/>
            <person name="Eastwood N."/>
            <person name="Colbourne J.K."/>
            <person name="Zhou J."/>
            <person name="Mallon E."/>
            <person name="Orsini L."/>
        </authorList>
    </citation>
    <scope>NUCLEOTIDE SEQUENCE [LARGE SCALE GENOMIC DNA]</scope>
    <source>
        <strain evidence="1">LRV0_1</strain>
    </source>
</reference>
<name>A0ABR0A8S0_9CRUS</name>
<comment type="caution">
    <text evidence="1">The sequence shown here is derived from an EMBL/GenBank/DDBJ whole genome shotgun (WGS) entry which is preliminary data.</text>
</comment>
<dbReference type="PANTHER" id="PTHR33104:SF2">
    <property type="entry name" value="CXC3 LIKE CYSTEINE CLUSTER DOMAIN-CONTAINING PROTEIN"/>
    <property type="match status" value="1"/>
</dbReference>
<organism evidence="1 2">
    <name type="scientific">Daphnia magna</name>
    <dbReference type="NCBI Taxonomy" id="35525"/>
    <lineage>
        <taxon>Eukaryota</taxon>
        <taxon>Metazoa</taxon>
        <taxon>Ecdysozoa</taxon>
        <taxon>Arthropoda</taxon>
        <taxon>Crustacea</taxon>
        <taxon>Branchiopoda</taxon>
        <taxon>Diplostraca</taxon>
        <taxon>Cladocera</taxon>
        <taxon>Anomopoda</taxon>
        <taxon>Daphniidae</taxon>
        <taxon>Daphnia</taxon>
    </lineage>
</organism>
<proteinExistence type="predicted"/>
<dbReference type="EMBL" id="JAOYFB010000036">
    <property type="protein sequence ID" value="KAK4021528.1"/>
    <property type="molecule type" value="Genomic_DNA"/>
</dbReference>
<dbReference type="Pfam" id="PF18758">
    <property type="entry name" value="KDZ"/>
    <property type="match status" value="1"/>
</dbReference>
<evidence type="ECO:0000313" key="1">
    <source>
        <dbReference type="EMBL" id="KAK4021528.1"/>
    </source>
</evidence>
<evidence type="ECO:0008006" key="3">
    <source>
        <dbReference type="Google" id="ProtNLM"/>
    </source>
</evidence>